<evidence type="ECO:0000313" key="4">
    <source>
        <dbReference type="EMBL" id="KAF6008716.1"/>
    </source>
</evidence>
<dbReference type="GO" id="GO:0005524">
    <property type="term" value="F:ATP binding"/>
    <property type="evidence" value="ECO:0007669"/>
    <property type="project" value="UniProtKB-KW"/>
</dbReference>
<evidence type="ECO:0000256" key="3">
    <source>
        <dbReference type="ARBA" id="ARBA00022840"/>
    </source>
</evidence>
<dbReference type="Proteomes" id="UP000568158">
    <property type="component" value="Unassembled WGS sequence"/>
</dbReference>
<dbReference type="AlphaFoldDB" id="A0A8H6BB73"/>
<accession>A0A8H6BB73</accession>
<proteinExistence type="inferred from homology"/>
<dbReference type="GO" id="GO:0016887">
    <property type="term" value="F:ATP hydrolysis activity"/>
    <property type="evidence" value="ECO:0007669"/>
    <property type="project" value="InterPro"/>
</dbReference>
<dbReference type="Pfam" id="PF03969">
    <property type="entry name" value="AFG1_ATPase"/>
    <property type="match status" value="1"/>
</dbReference>
<name>A0A8H6BB73_DEKBR</name>
<dbReference type="InterPro" id="IPR027417">
    <property type="entry name" value="P-loop_NTPase"/>
</dbReference>
<dbReference type="SUPFAM" id="SSF52540">
    <property type="entry name" value="P-loop containing nucleoside triphosphate hydrolases"/>
    <property type="match status" value="1"/>
</dbReference>
<evidence type="ECO:0000313" key="5">
    <source>
        <dbReference type="Proteomes" id="UP000568158"/>
    </source>
</evidence>
<keyword evidence="3" id="KW-0067">ATP-binding</keyword>
<protein>
    <submittedName>
        <fullName evidence="4">Uncharacterized protein</fullName>
    </submittedName>
</protein>
<dbReference type="NCBIfam" id="NF040713">
    <property type="entry name" value="ZapE"/>
    <property type="match status" value="1"/>
</dbReference>
<keyword evidence="2" id="KW-0547">Nucleotide-binding</keyword>
<dbReference type="GO" id="GO:0005739">
    <property type="term" value="C:mitochondrion"/>
    <property type="evidence" value="ECO:0007669"/>
    <property type="project" value="TreeGrafter"/>
</dbReference>
<comment type="similarity">
    <text evidence="1">Belongs to the AFG1 ATPase family.</text>
</comment>
<dbReference type="Gene3D" id="3.40.50.300">
    <property type="entry name" value="P-loop containing nucleotide triphosphate hydrolases"/>
    <property type="match status" value="1"/>
</dbReference>
<evidence type="ECO:0000256" key="1">
    <source>
        <dbReference type="ARBA" id="ARBA00010322"/>
    </source>
</evidence>
<dbReference type="PANTHER" id="PTHR12169">
    <property type="entry name" value="ATPASE N2B"/>
    <property type="match status" value="1"/>
</dbReference>
<dbReference type="EMBL" id="JABCYN010000034">
    <property type="protein sequence ID" value="KAF6008716.1"/>
    <property type="molecule type" value="Genomic_DNA"/>
</dbReference>
<evidence type="ECO:0000256" key="2">
    <source>
        <dbReference type="ARBA" id="ARBA00022741"/>
    </source>
</evidence>
<gene>
    <name evidence="4" type="ORF">HII12_003943</name>
</gene>
<comment type="caution">
    <text evidence="4">The sequence shown here is derived from an EMBL/GenBank/DDBJ whole genome shotgun (WGS) entry which is preliminary data.</text>
</comment>
<dbReference type="InterPro" id="IPR005654">
    <property type="entry name" value="ATPase_AFG1-like"/>
</dbReference>
<dbReference type="PANTHER" id="PTHR12169:SF2">
    <property type="entry name" value="AFG1P"/>
    <property type="match status" value="1"/>
</dbReference>
<reference evidence="4 5" key="1">
    <citation type="journal article" date="2020" name="Appl. Microbiol. Biotechnol.">
        <title>Targeted gene deletion in Brettanomyces bruxellensis with an expression-free CRISPR-Cas9 system.</title>
        <authorList>
            <person name="Varela C."/>
            <person name="Bartel C."/>
            <person name="Onetto C."/>
            <person name="Borneman A."/>
        </authorList>
    </citation>
    <scope>NUCLEOTIDE SEQUENCE [LARGE SCALE GENOMIC DNA]</scope>
    <source>
        <strain evidence="4 5">AWRI1613</strain>
    </source>
</reference>
<sequence length="504" mass="57937">MRAAKEFQKLYFRLKDYEPDAKALQIDTLVRDLRRSCNSQESIKKKEDEFAKKTNKNWNIVTFVSGLYHKDVQRKKEEECKQLIKVLSDEEALENIPVLQGLLINGEVGTGKSMLMNMFFESLPIRRKFRVYYSSFVLWIFREINQISRQNVLMKGQNELILFEIASNLVQTSYILMLDEFMMPDLAAARVIKIIFTYFFRLGGVLVSTSNRLPSKMYTGGFNSAQFGQFERILEMRCTIFDMDSENDHRLDSLSTESSSFIVKKNDPDQTRWKNTLFQLAGPGKWESTYFYSFGRKINLDQCKDNSVLLDFSRLCSGNEFGPGDFISIASRFQTVILDNVPALGSGQKNEARKLIEFVDATYETGCRLVMRSDVDIEHIFFNTSNTGGKCIGFKCTPIEGDNISAVEDSEMATQTISDTLNQPRPNATSYDEMNGAVFDVETDDISKSSIEKAETGLAGEDEKFAYRRTVSRLKEMLFSSKWGSQRRWHPIDEKSRVWERMNG</sequence>
<organism evidence="4 5">
    <name type="scientific">Dekkera bruxellensis</name>
    <name type="common">Brettanomyces custersii</name>
    <dbReference type="NCBI Taxonomy" id="5007"/>
    <lineage>
        <taxon>Eukaryota</taxon>
        <taxon>Fungi</taxon>
        <taxon>Dikarya</taxon>
        <taxon>Ascomycota</taxon>
        <taxon>Saccharomycotina</taxon>
        <taxon>Pichiomycetes</taxon>
        <taxon>Pichiales</taxon>
        <taxon>Pichiaceae</taxon>
        <taxon>Brettanomyces</taxon>
    </lineage>
</organism>